<feature type="chain" id="PRO_5010536122" evidence="1">
    <location>
        <begin position="25"/>
        <end position="501"/>
    </location>
</feature>
<keyword evidence="1" id="KW-0732">Signal</keyword>
<dbReference type="SUPFAM" id="SSF53474">
    <property type="entry name" value="alpha/beta-Hydrolases"/>
    <property type="match status" value="1"/>
</dbReference>
<evidence type="ECO:0000313" key="2">
    <source>
        <dbReference type="EMBL" id="SKB94704.1"/>
    </source>
</evidence>
<gene>
    <name evidence="2" type="ORF">SAMN06295920_109122</name>
</gene>
<dbReference type="AlphaFoldDB" id="A0A1T5FET9"/>
<organism evidence="2 3">
    <name type="scientific">Rhizorhabdus histidinilytica</name>
    <dbReference type="NCBI Taxonomy" id="439228"/>
    <lineage>
        <taxon>Bacteria</taxon>
        <taxon>Pseudomonadati</taxon>
        <taxon>Pseudomonadota</taxon>
        <taxon>Alphaproteobacteria</taxon>
        <taxon>Sphingomonadales</taxon>
        <taxon>Sphingomonadaceae</taxon>
        <taxon>Rhizorhabdus</taxon>
    </lineage>
</organism>
<dbReference type="Pfam" id="PF00450">
    <property type="entry name" value="Peptidase_S10"/>
    <property type="match status" value="1"/>
</dbReference>
<keyword evidence="2" id="KW-0121">Carboxypeptidase</keyword>
<keyword evidence="3" id="KW-1185">Reference proteome</keyword>
<reference evidence="3" key="1">
    <citation type="submission" date="2017-02" db="EMBL/GenBank/DDBJ databases">
        <authorList>
            <person name="Varghese N."/>
            <person name="Submissions S."/>
        </authorList>
    </citation>
    <scope>NUCLEOTIDE SEQUENCE [LARGE SCALE GENOMIC DNA]</scope>
    <source>
        <strain evidence="3">UM2</strain>
    </source>
</reference>
<evidence type="ECO:0000256" key="1">
    <source>
        <dbReference type="SAM" id="SignalP"/>
    </source>
</evidence>
<sequence length="501" mass="52899">MGIDRTLIGLALALAALPANPAPAAPAPAAAATAAAAQPRIFRSEGQGDFGGVRLRYAAAVEEVLLPGASIFVTSYVRSDVRDSGSRPVIFAFNGGPGSASLWLHLGVMGPRRVDFDDPTRPRTVAPFATVANPDSPLDVADIVLIDPPGTGYSRILPGGKPEQYYGVEQDAKAMVQVVEQWLRRHGRVNSPKYLVSESYGTVRAAVMARLMAGGPTQTGTMDGLTLNGVVLLGQAMEMARGEGEDRGYVAILPSLAATACHFGKVAAGCTPEGQVAAARRFIESDYLSALHAGSRLPAERKTAVAREMAALIGLSEKDILAADLRISGTAFARLLLADQGQRLGMYDARFTLPLQGAGGDPVGDDPAMGQYVPGFVGAWNDYARRTLKVDLDIPYEPIAFRDVNGRWDFGFGPGVPVGRNYALDLAAAMNRNPAMRLMVGTGYYDLVTPLGSADYVIAHAGIPLARTSFHGYPSGHGPYLGVEARTALVHDLRAFVSPAK</sequence>
<dbReference type="RefSeq" id="WP_079649713.1">
    <property type="nucleotide sequence ID" value="NZ_FUYM01000009.1"/>
</dbReference>
<dbReference type="STRING" id="439228.SAMN06295920_109122"/>
<dbReference type="Proteomes" id="UP000189818">
    <property type="component" value="Unassembled WGS sequence"/>
</dbReference>
<dbReference type="GO" id="GO:0006508">
    <property type="term" value="P:proteolysis"/>
    <property type="evidence" value="ECO:0007669"/>
    <property type="project" value="InterPro"/>
</dbReference>
<proteinExistence type="predicted"/>
<dbReference type="EMBL" id="FUYM01000009">
    <property type="protein sequence ID" value="SKB94704.1"/>
    <property type="molecule type" value="Genomic_DNA"/>
</dbReference>
<dbReference type="OrthoDB" id="9770107at2"/>
<accession>A0A1T5FET9</accession>
<dbReference type="InterPro" id="IPR029058">
    <property type="entry name" value="AB_hydrolase_fold"/>
</dbReference>
<feature type="signal peptide" evidence="1">
    <location>
        <begin position="1"/>
        <end position="24"/>
    </location>
</feature>
<dbReference type="Gene3D" id="3.40.50.1820">
    <property type="entry name" value="alpha/beta hydrolase"/>
    <property type="match status" value="1"/>
</dbReference>
<dbReference type="GO" id="GO:0004185">
    <property type="term" value="F:serine-type carboxypeptidase activity"/>
    <property type="evidence" value="ECO:0007669"/>
    <property type="project" value="InterPro"/>
</dbReference>
<protein>
    <submittedName>
        <fullName evidence="2">Carboxypeptidase C (Cathepsin A)</fullName>
    </submittedName>
</protein>
<evidence type="ECO:0000313" key="3">
    <source>
        <dbReference type="Proteomes" id="UP000189818"/>
    </source>
</evidence>
<name>A0A1T5FET9_9SPHN</name>
<keyword evidence="2" id="KW-0645">Protease</keyword>
<keyword evidence="2" id="KW-0378">Hydrolase</keyword>
<dbReference type="InterPro" id="IPR001563">
    <property type="entry name" value="Peptidase_S10"/>
</dbReference>